<reference evidence="1 2" key="1">
    <citation type="submission" date="2012-10" db="EMBL/GenBank/DDBJ databases">
        <authorList>
            <person name="Zafar N."/>
            <person name="Inman J."/>
            <person name="Hall N."/>
            <person name="Lorenzi H."/>
            <person name="Caler E."/>
        </authorList>
    </citation>
    <scope>NUCLEOTIDE SEQUENCE [LARGE SCALE GENOMIC DNA]</scope>
    <source>
        <strain evidence="1 2">IP1</strain>
    </source>
</reference>
<dbReference type="RefSeq" id="XP_004255189.1">
    <property type="nucleotide sequence ID" value="XM_004255141.1"/>
</dbReference>
<dbReference type="OMA" id="YWRTEEN"/>
<dbReference type="GO" id="GO:0000470">
    <property type="term" value="P:maturation of LSU-rRNA"/>
    <property type="evidence" value="ECO:0007669"/>
    <property type="project" value="TreeGrafter"/>
</dbReference>
<dbReference type="Proteomes" id="UP000014680">
    <property type="component" value="Unassembled WGS sequence"/>
</dbReference>
<dbReference type="AlphaFoldDB" id="A0A0A1U8V8"/>
<dbReference type="OrthoDB" id="10263222at2759"/>
<dbReference type="GeneID" id="14887185"/>
<keyword evidence="2" id="KW-1185">Reference proteome</keyword>
<protein>
    <submittedName>
        <fullName evidence="1">Uncharacterized protein</fullName>
    </submittedName>
</protein>
<dbReference type="GO" id="GO:0004519">
    <property type="term" value="F:endonuclease activity"/>
    <property type="evidence" value="ECO:0007669"/>
    <property type="project" value="InterPro"/>
</dbReference>
<dbReference type="KEGG" id="eiv:EIN_229410"/>
<evidence type="ECO:0000313" key="1">
    <source>
        <dbReference type="EMBL" id="ELP88418.1"/>
    </source>
</evidence>
<dbReference type="VEuPathDB" id="AmoebaDB:EIN_229410"/>
<dbReference type="GO" id="GO:0030687">
    <property type="term" value="C:preribosome, large subunit precursor"/>
    <property type="evidence" value="ECO:0007669"/>
    <property type="project" value="TreeGrafter"/>
</dbReference>
<name>A0A0A1U8V8_ENTIV</name>
<dbReference type="PANTHER" id="PTHR15002:SF0">
    <property type="entry name" value="RIBOSOMAL BIOGENESIS PROTEIN LAS1L"/>
    <property type="match status" value="1"/>
</dbReference>
<dbReference type="EMBL" id="KB206756">
    <property type="protein sequence ID" value="ELP88418.1"/>
    <property type="molecule type" value="Genomic_DNA"/>
</dbReference>
<dbReference type="PANTHER" id="PTHR15002">
    <property type="entry name" value="RIBOSOMAL BIOGENESIS PROTEIN LAS1L"/>
    <property type="match status" value="1"/>
</dbReference>
<gene>
    <name evidence="1" type="ORF">EIN_229410</name>
</gene>
<sequence length="359" mass="40995">MSSSVWLSWDDWRRAQSVIVEALQDPTEAHVTEALDAIELWTNRQILNVQIEATVDVFNSIKAYVKMPELFTSVASFTIVRFVNGMVDAPQQFGAQHRTVYMVSLEQKVPTILVDMRHSITHGILPSRPVLFEMIKIISEFLVVRYWRTEENESTPMWFSELKRAITRNDVDRLKDIITDGLKNLTTAGVFSISKDIARLAGTDMSPHWKTLVKYLCNRVGFADALVMGATLQFCADTTDIGLANWLLYLLKNYNTDIQPIVEVFIQNGLIFDVNVQELLVKSIPMINAKQKGFLDAYIVVKKNAQPNVTLKTLTDFLESKPQLKTEKVGRWTRVPRLNYFTTDQQSLVIPQDAKMYVV</sequence>
<dbReference type="GO" id="GO:0000460">
    <property type="term" value="P:maturation of 5.8S rRNA"/>
    <property type="evidence" value="ECO:0007669"/>
    <property type="project" value="TreeGrafter"/>
</dbReference>
<dbReference type="GO" id="GO:0090730">
    <property type="term" value="C:Las1 complex"/>
    <property type="evidence" value="ECO:0007669"/>
    <property type="project" value="InterPro"/>
</dbReference>
<dbReference type="InterPro" id="IPR007174">
    <property type="entry name" value="Las1"/>
</dbReference>
<evidence type="ECO:0000313" key="2">
    <source>
        <dbReference type="Proteomes" id="UP000014680"/>
    </source>
</evidence>
<proteinExistence type="predicted"/>
<accession>A0A0A1U8V8</accession>
<organism evidence="1 2">
    <name type="scientific">Entamoeba invadens IP1</name>
    <dbReference type="NCBI Taxonomy" id="370355"/>
    <lineage>
        <taxon>Eukaryota</taxon>
        <taxon>Amoebozoa</taxon>
        <taxon>Evosea</taxon>
        <taxon>Archamoebae</taxon>
        <taxon>Mastigamoebida</taxon>
        <taxon>Entamoebidae</taxon>
        <taxon>Entamoeba</taxon>
    </lineage>
</organism>
<dbReference type="Pfam" id="PF04031">
    <property type="entry name" value="Las1"/>
    <property type="match status" value="1"/>
</dbReference>